<comment type="caution">
    <text evidence="1">The sequence shown here is derived from an EMBL/GenBank/DDBJ whole genome shotgun (WGS) entry which is preliminary data.</text>
</comment>
<organism evidence="1 2">
    <name type="scientific">Candidatus Thermoflexus japonica</name>
    <dbReference type="NCBI Taxonomy" id="2035417"/>
    <lineage>
        <taxon>Bacteria</taxon>
        <taxon>Bacillati</taxon>
        <taxon>Chloroflexota</taxon>
        <taxon>Thermoflexia</taxon>
        <taxon>Thermoflexales</taxon>
        <taxon>Thermoflexaceae</taxon>
        <taxon>Thermoflexus</taxon>
    </lineage>
</organism>
<sequence length="304" mass="31735">MLRVRQVLPLLIGLAMSAVVAIAARVFITTGVPDQTAIAVAAVPLYPGDLLTEDRVRTVSAYDAPAVRGMIREADLPRYTGGTVLMFIPAGAAIPRTAILPSGQFTAAARLSSVMVEGEQLLPVQDTDRIQAPPFSMLRPGDCLDVVAFFGTPTGGSSPATSLVESEGATPQTPVLEITGTTNLTLPVRPMAKWLARGVVRSVLGLPIPSGGEGASAVRTSSASAGAPQLLLGVPQSALEGIIYALETAERVYFIVTPPCVRAEIPPSTGFAERDLEQWVRAGRQAAGAPTFFLPSGSEPPARR</sequence>
<evidence type="ECO:0000313" key="2">
    <source>
        <dbReference type="Proteomes" id="UP000236642"/>
    </source>
</evidence>
<gene>
    <name evidence="1" type="ORF">HRbin22_02091</name>
</gene>
<name>A0A2H5Y8S7_9CHLR</name>
<proteinExistence type="predicted"/>
<dbReference type="EMBL" id="BEHY01000071">
    <property type="protein sequence ID" value="GBD09830.1"/>
    <property type="molecule type" value="Genomic_DNA"/>
</dbReference>
<protein>
    <recommendedName>
        <fullName evidence="3">SAF domain-containing protein</fullName>
    </recommendedName>
</protein>
<dbReference type="Proteomes" id="UP000236642">
    <property type="component" value="Unassembled WGS sequence"/>
</dbReference>
<evidence type="ECO:0008006" key="3">
    <source>
        <dbReference type="Google" id="ProtNLM"/>
    </source>
</evidence>
<reference evidence="2" key="1">
    <citation type="submission" date="2017-09" db="EMBL/GenBank/DDBJ databases">
        <title>Metaegenomics of thermophilic ammonia-oxidizing enrichment culture.</title>
        <authorList>
            <person name="Kato S."/>
            <person name="Suzuki K."/>
        </authorList>
    </citation>
    <scope>NUCLEOTIDE SEQUENCE [LARGE SCALE GENOMIC DNA]</scope>
</reference>
<dbReference type="AlphaFoldDB" id="A0A2H5Y8S7"/>
<evidence type="ECO:0000313" key="1">
    <source>
        <dbReference type="EMBL" id="GBD09830.1"/>
    </source>
</evidence>
<accession>A0A2H5Y8S7</accession>